<evidence type="ECO:0000313" key="2">
    <source>
        <dbReference type="Proteomes" id="UP000092445"/>
    </source>
</evidence>
<dbReference type="Proteomes" id="UP000092445">
    <property type="component" value="Unassembled WGS sequence"/>
</dbReference>
<keyword evidence="2" id="KW-1185">Reference proteome</keyword>
<proteinExistence type="predicted"/>
<protein>
    <submittedName>
        <fullName evidence="1">Uncharacterized protein</fullName>
    </submittedName>
</protein>
<accession>A0A1A9ZAY6</accession>
<sequence length="135" mass="15662">MLNTFGCKIILPRAYEIMQHFKAGKTAKHYVNLIIHLSHNKAHMGLSYYNELIVSTDVKHRKSLIVISYYRSRNSLQIQARLLLHETVTFLSEKYEISYEELLQQQQASDDAKNFFFAIHLHSKSSQSAAFSLTL</sequence>
<dbReference type="AlphaFoldDB" id="A0A1A9ZAY6"/>
<reference evidence="2" key="1">
    <citation type="submission" date="2014-03" db="EMBL/GenBank/DDBJ databases">
        <authorList>
            <person name="Aksoy S."/>
            <person name="Warren W."/>
            <person name="Wilson R.K."/>
        </authorList>
    </citation>
    <scope>NUCLEOTIDE SEQUENCE [LARGE SCALE GENOMIC DNA]</scope>
    <source>
        <strain evidence="2">IAEA</strain>
    </source>
</reference>
<evidence type="ECO:0000313" key="1">
    <source>
        <dbReference type="EnsemblMetazoa" id="GPAI009092-PA"/>
    </source>
</evidence>
<name>A0A1A9ZAY6_GLOPL</name>
<dbReference type="EnsemblMetazoa" id="GPAI009092-RA">
    <property type="protein sequence ID" value="GPAI009092-PA"/>
    <property type="gene ID" value="GPAI009092"/>
</dbReference>
<organism evidence="1 2">
    <name type="scientific">Glossina pallidipes</name>
    <name type="common">Tsetse fly</name>
    <dbReference type="NCBI Taxonomy" id="7398"/>
    <lineage>
        <taxon>Eukaryota</taxon>
        <taxon>Metazoa</taxon>
        <taxon>Ecdysozoa</taxon>
        <taxon>Arthropoda</taxon>
        <taxon>Hexapoda</taxon>
        <taxon>Insecta</taxon>
        <taxon>Pterygota</taxon>
        <taxon>Neoptera</taxon>
        <taxon>Endopterygota</taxon>
        <taxon>Diptera</taxon>
        <taxon>Brachycera</taxon>
        <taxon>Muscomorpha</taxon>
        <taxon>Hippoboscoidea</taxon>
        <taxon>Glossinidae</taxon>
        <taxon>Glossina</taxon>
    </lineage>
</organism>
<reference evidence="1" key="2">
    <citation type="submission" date="2020-05" db="UniProtKB">
        <authorList>
            <consortium name="EnsemblMetazoa"/>
        </authorList>
    </citation>
    <scope>IDENTIFICATION</scope>
    <source>
        <strain evidence="1">IAEA</strain>
    </source>
</reference>
<dbReference type="VEuPathDB" id="VectorBase:GPAI009092"/>